<dbReference type="PATRIC" id="fig|1622118.3.peg.2312"/>
<reference evidence="8" key="1">
    <citation type="submission" date="2015-12" db="EMBL/GenBank/DDBJ databases">
        <title>Complete genome sequence of Lutibacter profundus strain LP1.</title>
        <authorList>
            <person name="Wissuwa J."/>
            <person name="Le Moine Bauer S."/>
            <person name="Stokke R."/>
            <person name="Dahle H."/>
            <person name="Steen I.H."/>
        </authorList>
    </citation>
    <scope>NUCLEOTIDE SEQUENCE [LARGE SCALE GENOMIC DNA]</scope>
    <source>
        <strain evidence="8">LP1</strain>
    </source>
</reference>
<proteinExistence type="inferred from homology"/>
<comment type="similarity">
    <text evidence="1">Belongs to the MreC family.</text>
</comment>
<organism evidence="7 8">
    <name type="scientific">Lutibacter profundi</name>
    <dbReference type="NCBI Taxonomy" id="1622118"/>
    <lineage>
        <taxon>Bacteria</taxon>
        <taxon>Pseudomonadati</taxon>
        <taxon>Bacteroidota</taxon>
        <taxon>Flavobacteriia</taxon>
        <taxon>Flavobacteriales</taxon>
        <taxon>Flavobacteriaceae</taxon>
        <taxon>Lutibacter</taxon>
    </lineage>
</organism>
<dbReference type="Gene3D" id="2.40.10.350">
    <property type="entry name" value="Rod shape-determining protein MreC, domain 2"/>
    <property type="match status" value="1"/>
</dbReference>
<protein>
    <recommendedName>
        <fullName evidence="2">Cell shape-determining protein MreC</fullName>
    </recommendedName>
    <alternativeName>
        <fullName evidence="4">Cell shape protein MreC</fullName>
    </alternativeName>
</protein>
<dbReference type="Proteomes" id="UP000059672">
    <property type="component" value="Chromosome"/>
</dbReference>
<sequence>MQQIIYFIKKFRYFLLFLLLEILAIIFTVQHHSYHTSKFVNSANFISGGIYNKVNSINEYFLLKSENKILSEENVRLKNLLEQKQIDHPTEEIFTVIDSLKYFQKYQYYSAKIINNNYTKRNNTLTLNKGTKHGLISDLGVINNKGIIGVIENTSSNYSTVISILNENSKINVHLKNSNHFGTLIWNGEDYNITQIVDIPRQAILKIGDTVVTGGKSVIFPEGINVGIIKDFTFENNQYQKINVLLFNDMSAIGYVEVIKNLQKIEQKNLEQQVDNE</sequence>
<keyword evidence="3" id="KW-0133">Cell shape</keyword>
<dbReference type="STRING" id="1622118.Lupro_11260"/>
<dbReference type="RefSeq" id="WP_068210312.1">
    <property type="nucleotide sequence ID" value="NZ_CP013355.1"/>
</dbReference>
<dbReference type="Pfam" id="PF04085">
    <property type="entry name" value="MreC"/>
    <property type="match status" value="1"/>
</dbReference>
<accession>A0A0X8G859</accession>
<keyword evidence="5" id="KW-1133">Transmembrane helix</keyword>
<dbReference type="EMBL" id="CP013355">
    <property type="protein sequence ID" value="AMC11810.1"/>
    <property type="molecule type" value="Genomic_DNA"/>
</dbReference>
<evidence type="ECO:0000256" key="5">
    <source>
        <dbReference type="SAM" id="Phobius"/>
    </source>
</evidence>
<dbReference type="InterPro" id="IPR055342">
    <property type="entry name" value="MreC_beta-barrel_core"/>
</dbReference>
<name>A0A0X8G859_9FLAO</name>
<dbReference type="PANTHER" id="PTHR34138">
    <property type="entry name" value="CELL SHAPE-DETERMINING PROTEIN MREC"/>
    <property type="match status" value="1"/>
</dbReference>
<evidence type="ECO:0000313" key="7">
    <source>
        <dbReference type="EMBL" id="AMC11810.1"/>
    </source>
</evidence>
<keyword evidence="5" id="KW-0472">Membrane</keyword>
<dbReference type="Gene3D" id="2.40.10.340">
    <property type="entry name" value="Rod shape-determining protein MreC, domain 1"/>
    <property type="match status" value="1"/>
</dbReference>
<dbReference type="InterPro" id="IPR042177">
    <property type="entry name" value="Cell/Rod_1"/>
</dbReference>
<evidence type="ECO:0000313" key="8">
    <source>
        <dbReference type="Proteomes" id="UP000059672"/>
    </source>
</evidence>
<evidence type="ECO:0000256" key="2">
    <source>
        <dbReference type="ARBA" id="ARBA00013855"/>
    </source>
</evidence>
<dbReference type="OrthoDB" id="9811827at2"/>
<evidence type="ECO:0000256" key="4">
    <source>
        <dbReference type="ARBA" id="ARBA00032089"/>
    </source>
</evidence>
<keyword evidence="8" id="KW-1185">Reference proteome</keyword>
<feature type="transmembrane region" description="Helical" evidence="5">
    <location>
        <begin position="12"/>
        <end position="29"/>
    </location>
</feature>
<dbReference type="InterPro" id="IPR042175">
    <property type="entry name" value="Cell/Rod_MreC_2"/>
</dbReference>
<evidence type="ECO:0000256" key="3">
    <source>
        <dbReference type="ARBA" id="ARBA00022960"/>
    </source>
</evidence>
<dbReference type="KEGG" id="lut:Lupro_11260"/>
<evidence type="ECO:0000259" key="6">
    <source>
        <dbReference type="Pfam" id="PF04085"/>
    </source>
</evidence>
<dbReference type="AlphaFoldDB" id="A0A0X8G859"/>
<reference evidence="7 8" key="2">
    <citation type="journal article" date="2016" name="Int. J. Syst. Evol. Microbiol.">
        <title>Lutibacter profundi sp. nov., isolated from a deep-sea hydrothermal system on the Arctic Mid-Ocean Ridge and emended description of the genus Lutibacter.</title>
        <authorList>
            <person name="Le Moine Bauer S."/>
            <person name="Roalkvam I."/>
            <person name="Steen I.H."/>
            <person name="Dahle H."/>
        </authorList>
    </citation>
    <scope>NUCLEOTIDE SEQUENCE [LARGE SCALE GENOMIC DNA]</scope>
    <source>
        <strain evidence="7 8">LP1</strain>
    </source>
</reference>
<dbReference type="InterPro" id="IPR007221">
    <property type="entry name" value="MreC"/>
</dbReference>
<keyword evidence="5" id="KW-0812">Transmembrane</keyword>
<dbReference type="NCBIfam" id="NF010532">
    <property type="entry name" value="PRK13922.9-3"/>
    <property type="match status" value="1"/>
</dbReference>
<feature type="domain" description="Rod shape-determining protein MreC beta-barrel core" evidence="6">
    <location>
        <begin position="113"/>
        <end position="260"/>
    </location>
</feature>
<dbReference type="GO" id="GO:0005886">
    <property type="term" value="C:plasma membrane"/>
    <property type="evidence" value="ECO:0007669"/>
    <property type="project" value="TreeGrafter"/>
</dbReference>
<dbReference type="GO" id="GO:0008360">
    <property type="term" value="P:regulation of cell shape"/>
    <property type="evidence" value="ECO:0007669"/>
    <property type="project" value="UniProtKB-KW"/>
</dbReference>
<evidence type="ECO:0000256" key="1">
    <source>
        <dbReference type="ARBA" id="ARBA00009369"/>
    </source>
</evidence>
<gene>
    <name evidence="7" type="ORF">Lupro_11260</name>
</gene>
<dbReference type="PANTHER" id="PTHR34138:SF1">
    <property type="entry name" value="CELL SHAPE-DETERMINING PROTEIN MREC"/>
    <property type="match status" value="1"/>
</dbReference>